<reference evidence="1 2" key="1">
    <citation type="journal article" date="2018" name="Nat. Biotechnol.">
        <title>A standardized bacterial taxonomy based on genome phylogeny substantially revises the tree of life.</title>
        <authorList>
            <person name="Parks D.H."/>
            <person name="Chuvochina M."/>
            <person name="Waite D.W."/>
            <person name="Rinke C."/>
            <person name="Skarshewski A."/>
            <person name="Chaumeil P.A."/>
            <person name="Hugenholtz P."/>
        </authorList>
    </citation>
    <scope>NUCLEOTIDE SEQUENCE [LARGE SCALE GENOMIC DNA]</scope>
    <source>
        <strain evidence="1">UBA9667</strain>
    </source>
</reference>
<accession>A0A3D2SFN4</accession>
<gene>
    <name evidence="1" type="ORF">DHW31_09860</name>
</gene>
<comment type="caution">
    <text evidence="1">The sequence shown here is derived from an EMBL/GenBank/DDBJ whole genome shotgun (WGS) entry which is preliminary data.</text>
</comment>
<dbReference type="AlphaFoldDB" id="A0A3D2SFN4"/>
<organism evidence="1 2">
    <name type="scientific">Bacteroides graminisolvens</name>
    <dbReference type="NCBI Taxonomy" id="477666"/>
    <lineage>
        <taxon>Bacteria</taxon>
        <taxon>Pseudomonadati</taxon>
        <taxon>Bacteroidota</taxon>
        <taxon>Bacteroidia</taxon>
        <taxon>Bacteroidales</taxon>
        <taxon>Bacteroidaceae</taxon>
        <taxon>Bacteroides</taxon>
    </lineage>
</organism>
<dbReference type="Proteomes" id="UP000263098">
    <property type="component" value="Unassembled WGS sequence"/>
</dbReference>
<name>A0A3D2SFN4_9BACE</name>
<evidence type="ECO:0000313" key="1">
    <source>
        <dbReference type="EMBL" id="HCK25062.1"/>
    </source>
</evidence>
<protein>
    <submittedName>
        <fullName evidence="1">Uncharacterized protein</fullName>
    </submittedName>
</protein>
<proteinExistence type="predicted"/>
<sequence>MRKLPIGKRPKPNSPPLVTTDFKLNRQANANFKKFLEYYCITHKCQIDYMGLFEKYPLLRAYKESKMYLLDHMESFEGYRDGCITRYLVLHPYFEGDTIVEFAKDAGIPFEIHPPISDWYNPGATSCIILTLSTKPIEK</sequence>
<evidence type="ECO:0000313" key="2">
    <source>
        <dbReference type="Proteomes" id="UP000263098"/>
    </source>
</evidence>
<dbReference type="EMBL" id="DPVG01000363">
    <property type="protein sequence ID" value="HCK25062.1"/>
    <property type="molecule type" value="Genomic_DNA"/>
</dbReference>